<organism evidence="3 4">
    <name type="scientific">Rothia dentocariosa</name>
    <dbReference type="NCBI Taxonomy" id="2047"/>
    <lineage>
        <taxon>Bacteria</taxon>
        <taxon>Bacillati</taxon>
        <taxon>Actinomycetota</taxon>
        <taxon>Actinomycetes</taxon>
        <taxon>Micrococcales</taxon>
        <taxon>Micrococcaceae</taxon>
        <taxon>Rothia</taxon>
    </lineage>
</organism>
<feature type="compositionally biased region" description="Polar residues" evidence="1">
    <location>
        <begin position="51"/>
        <end position="62"/>
    </location>
</feature>
<feature type="region of interest" description="Disordered" evidence="1">
    <location>
        <begin position="50"/>
        <end position="69"/>
    </location>
</feature>
<name>A0A2A8D4U3_9MICC</name>
<evidence type="ECO:0000313" key="4">
    <source>
        <dbReference type="Proteomes" id="UP000219947"/>
    </source>
</evidence>
<dbReference type="InterPro" id="IPR041223">
    <property type="entry name" value="ApeA_NTD"/>
</dbReference>
<dbReference type="Pfam" id="PF18862">
    <property type="entry name" value="ApeA_NTD1"/>
    <property type="match status" value="1"/>
</dbReference>
<sequence length="484" mass="55833">MLENYLKEGQVRVGWLYPGEVEKERGIPATLVRENNRIHLLVQVKSRKDSSPATRWGMNNSHFGDDPRGEKYQYDAPENMYFVDDVGRTLLIGCKPFGFRDSLLSSSVGIGGVLNKLSVDTAIFSTNICNTDTFNGYKTEIESLSQWLQISELISEREFYEDELMLRVKSVLIKAFSDDEEVMIDDSIGLKFRSGFNVKYNDSQTQITYKLADNLETYHQDGISFNEAMKIHSAVRDLLMISSWSNHQFTSISVSHDRDKEFDNMNKWVKAVSAYWNTAETVDVKNKEFMFTYQDIKESGVQCWLNIRNQYSRAIDPILTTIRWNDSPIENTLFNLCAGAEALGRYIARDFPDKSLEDKRRAYLQSALQNIINQIPKGILPYVKAGEGNQDGKVVNNLPEWKEKINDSYNSVKHFGGKEIDYNRVFEAIDLLRIILLSWIGTQLGVPAHVLKERLKRLKRYERYLPELTRNGYKKEEPKKTLDV</sequence>
<reference evidence="3" key="1">
    <citation type="submission" date="2017-10" db="EMBL/GenBank/DDBJ databases">
        <title>Kefir isolates.</title>
        <authorList>
            <person name="Kim Y."/>
            <person name="Blasche S."/>
        </authorList>
    </citation>
    <scope>NUCLEOTIDE SEQUENCE [LARGE SCALE GENOMIC DNA]</scope>
    <source>
        <strain evidence="3">OG2-2</strain>
    </source>
</reference>
<protein>
    <recommendedName>
        <fullName evidence="2">ApeA N-terminal domain-containing protein</fullName>
    </recommendedName>
</protein>
<keyword evidence="4" id="KW-1185">Reference proteome</keyword>
<dbReference type="Proteomes" id="UP000219947">
    <property type="component" value="Unassembled WGS sequence"/>
</dbReference>
<evidence type="ECO:0000259" key="2">
    <source>
        <dbReference type="Pfam" id="PF18862"/>
    </source>
</evidence>
<feature type="domain" description="ApeA N-terminal" evidence="2">
    <location>
        <begin position="80"/>
        <end position="306"/>
    </location>
</feature>
<gene>
    <name evidence="3" type="ORF">CRM92_07765</name>
</gene>
<dbReference type="EMBL" id="PDEV01000003">
    <property type="protein sequence ID" value="PEN15982.1"/>
    <property type="molecule type" value="Genomic_DNA"/>
</dbReference>
<accession>A0A2A8D4U3</accession>
<proteinExistence type="predicted"/>
<dbReference type="AlphaFoldDB" id="A0A2A8D4U3"/>
<evidence type="ECO:0000313" key="3">
    <source>
        <dbReference type="EMBL" id="PEN15982.1"/>
    </source>
</evidence>
<dbReference type="RefSeq" id="WP_098042841.1">
    <property type="nucleotide sequence ID" value="NZ_PDEV01000003.1"/>
</dbReference>
<evidence type="ECO:0000256" key="1">
    <source>
        <dbReference type="SAM" id="MobiDB-lite"/>
    </source>
</evidence>
<comment type="caution">
    <text evidence="3">The sequence shown here is derived from an EMBL/GenBank/DDBJ whole genome shotgun (WGS) entry which is preliminary data.</text>
</comment>